<dbReference type="Pfam" id="PF04879">
    <property type="entry name" value="Molybdop_Fe4S4"/>
    <property type="match status" value="1"/>
</dbReference>
<reference evidence="9 10" key="1">
    <citation type="submission" date="2018-11" db="EMBL/GenBank/DDBJ databases">
        <authorList>
            <person name="Ye M.-Q."/>
            <person name="Du Z.-J."/>
        </authorList>
    </citation>
    <scope>NUCLEOTIDE SEQUENCE [LARGE SCALE GENOMIC DNA]</scope>
    <source>
        <strain evidence="9 10">U0105</strain>
    </source>
</reference>
<dbReference type="GO" id="GO:0046872">
    <property type="term" value="F:metal ion binding"/>
    <property type="evidence" value="ECO:0007669"/>
    <property type="project" value="UniProtKB-KW"/>
</dbReference>
<evidence type="ECO:0000256" key="1">
    <source>
        <dbReference type="ARBA" id="ARBA00001942"/>
    </source>
</evidence>
<keyword evidence="4" id="KW-0479">Metal-binding</keyword>
<evidence type="ECO:0000313" key="10">
    <source>
        <dbReference type="Proteomes" id="UP000275281"/>
    </source>
</evidence>
<dbReference type="InterPro" id="IPR006656">
    <property type="entry name" value="Mopterin_OxRdtase"/>
</dbReference>
<dbReference type="InterPro" id="IPR006655">
    <property type="entry name" value="Mopterin_OxRdtase_prok_CS"/>
</dbReference>
<dbReference type="GO" id="GO:0051536">
    <property type="term" value="F:iron-sulfur cluster binding"/>
    <property type="evidence" value="ECO:0007669"/>
    <property type="project" value="UniProtKB-KW"/>
</dbReference>
<dbReference type="PROSITE" id="PS51669">
    <property type="entry name" value="4FE4S_MOW_BIS_MGD"/>
    <property type="match status" value="1"/>
</dbReference>
<evidence type="ECO:0000256" key="4">
    <source>
        <dbReference type="ARBA" id="ARBA00022723"/>
    </source>
</evidence>
<proteinExistence type="inferred from homology"/>
<keyword evidence="3" id="KW-0500">Molybdenum</keyword>
<dbReference type="Gene3D" id="3.40.228.10">
    <property type="entry name" value="Dimethylsulfoxide Reductase, domain 2"/>
    <property type="match status" value="1"/>
</dbReference>
<dbReference type="Gene3D" id="2.20.25.90">
    <property type="entry name" value="ADC-like domains"/>
    <property type="match status" value="1"/>
</dbReference>
<evidence type="ECO:0000256" key="6">
    <source>
        <dbReference type="ARBA" id="ARBA00023004"/>
    </source>
</evidence>
<organism evidence="9 10">
    <name type="scientific">Alteromonas sediminis</name>
    <dbReference type="NCBI Taxonomy" id="2259342"/>
    <lineage>
        <taxon>Bacteria</taxon>
        <taxon>Pseudomonadati</taxon>
        <taxon>Pseudomonadota</taxon>
        <taxon>Gammaproteobacteria</taxon>
        <taxon>Alteromonadales</taxon>
        <taxon>Alteromonadaceae</taxon>
        <taxon>Alteromonas/Salinimonas group</taxon>
        <taxon>Alteromonas</taxon>
    </lineage>
</organism>
<dbReference type="InterPro" id="IPR009010">
    <property type="entry name" value="Asp_de-COase-like_dom_sf"/>
</dbReference>
<dbReference type="SMART" id="SM00926">
    <property type="entry name" value="Molybdop_Fe4S4"/>
    <property type="match status" value="1"/>
</dbReference>
<evidence type="ECO:0000256" key="7">
    <source>
        <dbReference type="ARBA" id="ARBA00023014"/>
    </source>
</evidence>
<protein>
    <submittedName>
        <fullName evidence="9">Molybdopterin oxidoreductase family protein</fullName>
    </submittedName>
</protein>
<name>A0A3N5Y511_9ALTE</name>
<dbReference type="EMBL" id="RPOK01000001">
    <property type="protein sequence ID" value="RPJ68046.1"/>
    <property type="molecule type" value="Genomic_DNA"/>
</dbReference>
<dbReference type="GO" id="GO:0043546">
    <property type="term" value="F:molybdopterin cofactor binding"/>
    <property type="evidence" value="ECO:0007669"/>
    <property type="project" value="InterPro"/>
</dbReference>
<keyword evidence="6" id="KW-0408">Iron</keyword>
<dbReference type="GO" id="GO:0016491">
    <property type="term" value="F:oxidoreductase activity"/>
    <property type="evidence" value="ECO:0007669"/>
    <property type="project" value="UniProtKB-KW"/>
</dbReference>
<dbReference type="PANTHER" id="PTHR43742">
    <property type="entry name" value="TRIMETHYLAMINE-N-OXIDE REDUCTASE"/>
    <property type="match status" value="1"/>
</dbReference>
<evidence type="ECO:0000259" key="8">
    <source>
        <dbReference type="PROSITE" id="PS51669"/>
    </source>
</evidence>
<comment type="caution">
    <text evidence="9">The sequence shown here is derived from an EMBL/GenBank/DDBJ whole genome shotgun (WGS) entry which is preliminary data.</text>
</comment>
<keyword evidence="10" id="KW-1185">Reference proteome</keyword>
<evidence type="ECO:0000313" key="9">
    <source>
        <dbReference type="EMBL" id="RPJ68046.1"/>
    </source>
</evidence>
<feature type="domain" description="4Fe-4S Mo/W bis-MGD-type" evidence="8">
    <location>
        <begin position="2"/>
        <end position="58"/>
    </location>
</feature>
<dbReference type="InterPro" id="IPR050612">
    <property type="entry name" value="Prok_Mopterin_Oxidored"/>
</dbReference>
<dbReference type="Pfam" id="PF00384">
    <property type="entry name" value="Molybdopterin"/>
    <property type="match status" value="1"/>
</dbReference>
<dbReference type="Pfam" id="PF01568">
    <property type="entry name" value="Molydop_binding"/>
    <property type="match status" value="1"/>
</dbReference>
<evidence type="ECO:0000256" key="2">
    <source>
        <dbReference type="ARBA" id="ARBA00010312"/>
    </source>
</evidence>
<dbReference type="Proteomes" id="UP000275281">
    <property type="component" value="Unassembled WGS sequence"/>
</dbReference>
<dbReference type="InterPro" id="IPR006963">
    <property type="entry name" value="Mopterin_OxRdtase_4Fe-4S_dom"/>
</dbReference>
<keyword evidence="7" id="KW-0411">Iron-sulfur</keyword>
<dbReference type="Gene3D" id="2.40.40.20">
    <property type="match status" value="1"/>
</dbReference>
<dbReference type="AlphaFoldDB" id="A0A3N5Y511"/>
<evidence type="ECO:0000256" key="3">
    <source>
        <dbReference type="ARBA" id="ARBA00022505"/>
    </source>
</evidence>
<evidence type="ECO:0000256" key="5">
    <source>
        <dbReference type="ARBA" id="ARBA00023002"/>
    </source>
</evidence>
<comment type="similarity">
    <text evidence="2">Belongs to the prokaryotic molybdopterin-containing oxidoreductase family.</text>
</comment>
<dbReference type="OrthoDB" id="9815647at2"/>
<dbReference type="Gene3D" id="3.40.50.740">
    <property type="match status" value="1"/>
</dbReference>
<accession>A0A3N5Y511</accession>
<comment type="cofactor">
    <cofactor evidence="1">
        <name>Mo-bis(molybdopterin guanine dinucleotide)</name>
        <dbReference type="ChEBI" id="CHEBI:60539"/>
    </cofactor>
</comment>
<dbReference type="SUPFAM" id="SSF53706">
    <property type="entry name" value="Formate dehydrogenase/DMSO reductase, domains 1-3"/>
    <property type="match status" value="1"/>
</dbReference>
<dbReference type="PROSITE" id="PS00932">
    <property type="entry name" value="MOLYBDOPTERIN_PROK_3"/>
    <property type="match status" value="1"/>
</dbReference>
<keyword evidence="5" id="KW-0560">Oxidoreductase</keyword>
<gene>
    <name evidence="9" type="ORF">DRW07_01125</name>
</gene>
<dbReference type="PANTHER" id="PTHR43742:SF2">
    <property type="entry name" value="ASSIMILATORY NITRATE REDUCTASE CATALYTIC SUBUNIT"/>
    <property type="match status" value="1"/>
</dbReference>
<dbReference type="SUPFAM" id="SSF50692">
    <property type="entry name" value="ADC-like"/>
    <property type="match status" value="1"/>
</dbReference>
<sequence>MPQTHYSTCTLCEAMCGIEVTTDGDAILSIRGDKQNPFSQGYICPKAATLKDYYDDPERIRQPLKKANGQWVPVSWEHAIDTVANRITDIQSEFGLNAVGLYLGNPNAHNLGALLYGPLFYRALRTRNRFSATSVDQLPHHIVSRQLFGHQMQIPIPDIDRTDFFLILGGNPLASNGSIMSAPNIKQRLKAIQARGGKVVVVDPKKTATASLSDHHYYIRPGSDALLLLGLLHTIFDLNLQKPGKLSELAPELPVLAQWVDDYPPHKVAGYVGMTPEQIIHLAKMFATAKTAVCYGRMGASVQQFGTLSQYLITLLNIITGNLDAPGGAMFTQPAADTRNQKSRGGFGNHCSRVRKLPSFGGELPVACLAEEIMTPGEGQIKAMIIGAGNPVLSTPNGRQLDEAFSSLAFMVSVDFYINESNRHADIILPPVTALQRDHYDIVFHKLAVRNCASFSPPAIAPRDDELSDWQIYLRLAEKFDSHYGAPTAHYASLHAQQPRGVVDTLLKEGRYSESHKLSIDTLLNHPHGVDLGPLQTALPEALFTEDKRIHLCFDFFMADLTRLNAHFFASPAAKHVVLIGRRHIKSNNSWLHNNPRMLKGSNRCTAQLHSSTAASHNITDGQRIGVKSRVGNIEIDAEVTDDIMPNVVSIPHGWGHTHQEISSTVAIAHPGVSCNDLTDASVVDELSGNAVLNGVPVEIYPITA</sequence>
<dbReference type="InterPro" id="IPR006657">
    <property type="entry name" value="MoPterin_dinucl-bd_dom"/>
</dbReference>